<evidence type="ECO:0000256" key="5">
    <source>
        <dbReference type="PIRSR" id="PIRSR000137-1"/>
    </source>
</evidence>
<evidence type="ECO:0000313" key="10">
    <source>
        <dbReference type="EMBL" id="KZO94553.1"/>
    </source>
</evidence>
<dbReference type="InterPro" id="IPR036188">
    <property type="entry name" value="FAD/NAD-bd_sf"/>
</dbReference>
<reference evidence="10 11" key="1">
    <citation type="journal article" date="2016" name="Mol. Biol. Evol.">
        <title>Comparative Genomics of Early-Diverging Mushroom-Forming Fungi Provides Insights into the Origins of Lignocellulose Decay Capabilities.</title>
        <authorList>
            <person name="Nagy L.G."/>
            <person name="Riley R."/>
            <person name="Tritt A."/>
            <person name="Adam C."/>
            <person name="Daum C."/>
            <person name="Floudas D."/>
            <person name="Sun H."/>
            <person name="Yadav J.S."/>
            <person name="Pangilinan J."/>
            <person name="Larsson K.H."/>
            <person name="Matsuura K."/>
            <person name="Barry K."/>
            <person name="Labutti K."/>
            <person name="Kuo R."/>
            <person name="Ohm R.A."/>
            <person name="Bhattacharya S.S."/>
            <person name="Shirouzu T."/>
            <person name="Yoshinaga Y."/>
            <person name="Martin F.M."/>
            <person name="Grigoriev I.V."/>
            <person name="Hibbett D.S."/>
        </authorList>
    </citation>
    <scope>NUCLEOTIDE SEQUENCE [LARGE SCALE GENOMIC DNA]</scope>
    <source>
        <strain evidence="10 11">TUFC12733</strain>
    </source>
</reference>
<evidence type="ECO:0000256" key="3">
    <source>
        <dbReference type="ARBA" id="ARBA00022630"/>
    </source>
</evidence>
<proteinExistence type="inferred from homology"/>
<dbReference type="PROSITE" id="PS00624">
    <property type="entry name" value="GMC_OXRED_2"/>
    <property type="match status" value="1"/>
</dbReference>
<comment type="cofactor">
    <cofactor evidence="1 6">
        <name>FAD</name>
        <dbReference type="ChEBI" id="CHEBI:57692"/>
    </cofactor>
</comment>
<dbReference type="InterPro" id="IPR000172">
    <property type="entry name" value="GMC_OxRdtase_N"/>
</dbReference>
<dbReference type="EMBL" id="KV417294">
    <property type="protein sequence ID" value="KZO94553.1"/>
    <property type="molecule type" value="Genomic_DNA"/>
</dbReference>
<feature type="active site" description="Proton acceptor" evidence="5">
    <location>
        <position position="576"/>
    </location>
</feature>
<feature type="domain" description="Glucose-methanol-choline oxidoreductase N-terminal" evidence="8">
    <location>
        <begin position="110"/>
        <end position="133"/>
    </location>
</feature>
<evidence type="ECO:0000256" key="4">
    <source>
        <dbReference type="ARBA" id="ARBA00022827"/>
    </source>
</evidence>
<dbReference type="GO" id="GO:0016614">
    <property type="term" value="F:oxidoreductase activity, acting on CH-OH group of donors"/>
    <property type="evidence" value="ECO:0007669"/>
    <property type="project" value="InterPro"/>
</dbReference>
<dbReference type="InterPro" id="IPR007867">
    <property type="entry name" value="GMC_OxRtase_C"/>
</dbReference>
<dbReference type="OrthoDB" id="269227at2759"/>
<sequence>MGFLFSKPSPLKPFSYLSTPTASQSQTQPREQYDIILIGAGPAGCVLANRLSEGGKWNVLLVEAGGDNEKETFTKIPATWARNLWTGVDWQYYTTPQPNMSNRSLFWPRGKVLGGSSSINALIYHHGAPADFEDWQRGGAEGWGYEELAPYFKKSEHHTPHTAHSDIDLTHRGSTGPWHTSFSSSTPIMTSYISSAQAIGIPYIPDFNTPQGTTGAAQLSTFVDPKGHRSSGATAYLTPDVLARENLTVLTGTRCLRVLLRSGRAVGVELANEAEHSAVQTVYVREGGEVVLCAGAINTPQILLLSGLGPRKHLEDVGVECLGDLPQVGRNLQDHLQTCIPIRTKPGHSLDYLQLSPLRSLPSLVRWMLGWGGLLTGNGAEAAAFCRVDDPSNAHPGAPDIEIVAAPVSFVNHGRFKAPWMRGITIDPYLLQPRSKGWVELRSKDPWEYPIIEPNYFSDPSDLQCLVRGVRLSLRIARAPPLVNSLDLRPGKHPNVYKDREEEVYNMGDSREEELGDDEIAEWVRKNAETIYHPCCTARIGKSAEDSVVDTQLRVHGVDRLRIVDVSVFPRIVSGHTTAPVIAIAEKAAEIIRLALTEREAKD</sequence>
<dbReference type="SUPFAM" id="SSF54373">
    <property type="entry name" value="FAD-linked reductases, C-terminal domain"/>
    <property type="match status" value="1"/>
</dbReference>
<dbReference type="AlphaFoldDB" id="A0A167KE92"/>
<dbReference type="Pfam" id="PF05199">
    <property type="entry name" value="GMC_oxred_C"/>
    <property type="match status" value="1"/>
</dbReference>
<dbReference type="STRING" id="1330018.A0A167KE92"/>
<evidence type="ECO:0000259" key="9">
    <source>
        <dbReference type="PROSITE" id="PS00624"/>
    </source>
</evidence>
<evidence type="ECO:0000256" key="7">
    <source>
        <dbReference type="RuleBase" id="RU003968"/>
    </source>
</evidence>
<dbReference type="PANTHER" id="PTHR11552">
    <property type="entry name" value="GLUCOSE-METHANOL-CHOLINE GMC OXIDOREDUCTASE"/>
    <property type="match status" value="1"/>
</dbReference>
<accession>A0A167KE92</accession>
<feature type="active site" description="Proton donor" evidence="5">
    <location>
        <position position="533"/>
    </location>
</feature>
<evidence type="ECO:0000313" key="11">
    <source>
        <dbReference type="Proteomes" id="UP000076738"/>
    </source>
</evidence>
<evidence type="ECO:0000256" key="1">
    <source>
        <dbReference type="ARBA" id="ARBA00001974"/>
    </source>
</evidence>
<keyword evidence="3 7" id="KW-0285">Flavoprotein</keyword>
<keyword evidence="4 6" id="KW-0274">FAD</keyword>
<comment type="similarity">
    <text evidence="2 7">Belongs to the GMC oxidoreductase family.</text>
</comment>
<dbReference type="PIRSF" id="PIRSF000137">
    <property type="entry name" value="Alcohol_oxidase"/>
    <property type="match status" value="1"/>
</dbReference>
<name>A0A167KE92_CALVF</name>
<keyword evidence="11" id="KW-1185">Reference proteome</keyword>
<gene>
    <name evidence="10" type="ORF">CALVIDRAFT_546288</name>
</gene>
<evidence type="ECO:0000256" key="6">
    <source>
        <dbReference type="PIRSR" id="PIRSR000137-2"/>
    </source>
</evidence>
<dbReference type="Pfam" id="PF00732">
    <property type="entry name" value="GMC_oxred_N"/>
    <property type="match status" value="1"/>
</dbReference>
<protein>
    <submittedName>
        <fullName evidence="10">GMC oxidoreductase</fullName>
    </submittedName>
</protein>
<organism evidence="10 11">
    <name type="scientific">Calocera viscosa (strain TUFC12733)</name>
    <dbReference type="NCBI Taxonomy" id="1330018"/>
    <lineage>
        <taxon>Eukaryota</taxon>
        <taxon>Fungi</taxon>
        <taxon>Dikarya</taxon>
        <taxon>Basidiomycota</taxon>
        <taxon>Agaricomycotina</taxon>
        <taxon>Dacrymycetes</taxon>
        <taxon>Dacrymycetales</taxon>
        <taxon>Dacrymycetaceae</taxon>
        <taxon>Calocera</taxon>
    </lineage>
</organism>
<feature type="domain" description="Glucose-methanol-choline oxidoreductase N-terminal" evidence="9">
    <location>
        <begin position="295"/>
        <end position="309"/>
    </location>
</feature>
<dbReference type="PROSITE" id="PS00623">
    <property type="entry name" value="GMC_OXRED_1"/>
    <property type="match status" value="1"/>
</dbReference>
<dbReference type="SUPFAM" id="SSF51905">
    <property type="entry name" value="FAD/NAD(P)-binding domain"/>
    <property type="match status" value="1"/>
</dbReference>
<evidence type="ECO:0000259" key="8">
    <source>
        <dbReference type="PROSITE" id="PS00623"/>
    </source>
</evidence>
<feature type="binding site" evidence="6">
    <location>
        <position position="112"/>
    </location>
    <ligand>
        <name>FAD</name>
        <dbReference type="ChEBI" id="CHEBI:57692"/>
    </ligand>
</feature>
<dbReference type="Gene3D" id="3.50.50.60">
    <property type="entry name" value="FAD/NAD(P)-binding domain"/>
    <property type="match status" value="1"/>
</dbReference>
<dbReference type="GO" id="GO:0050660">
    <property type="term" value="F:flavin adenine dinucleotide binding"/>
    <property type="evidence" value="ECO:0007669"/>
    <property type="project" value="InterPro"/>
</dbReference>
<dbReference type="InterPro" id="IPR012132">
    <property type="entry name" value="GMC_OxRdtase"/>
</dbReference>
<dbReference type="Gene3D" id="3.30.560.10">
    <property type="entry name" value="Glucose Oxidase, domain 3"/>
    <property type="match status" value="1"/>
</dbReference>
<dbReference type="Proteomes" id="UP000076738">
    <property type="component" value="Unassembled WGS sequence"/>
</dbReference>
<dbReference type="PANTHER" id="PTHR11552:SF147">
    <property type="entry name" value="CHOLINE DEHYDROGENASE, MITOCHONDRIAL"/>
    <property type="match status" value="1"/>
</dbReference>
<evidence type="ECO:0000256" key="2">
    <source>
        <dbReference type="ARBA" id="ARBA00010790"/>
    </source>
</evidence>